<dbReference type="InterPro" id="IPR038351">
    <property type="entry name" value="MCD_N_sf"/>
</dbReference>
<evidence type="ECO:0008006" key="6">
    <source>
        <dbReference type="Google" id="ProtNLM"/>
    </source>
</evidence>
<dbReference type="PANTHER" id="PTHR28641">
    <property type="match status" value="1"/>
</dbReference>
<dbReference type="EMBL" id="JAUUTY010000005">
    <property type="protein sequence ID" value="KAK1630632.1"/>
    <property type="molecule type" value="Genomic_DNA"/>
</dbReference>
<evidence type="ECO:0000313" key="4">
    <source>
        <dbReference type="EMBL" id="KAK1630632.1"/>
    </source>
</evidence>
<sequence>MTRSQTPKSLAVLLRARMHPDPIPSPPHAPSPPDSSAPPAAASSSVRQWLHASVSAASPSPAALDCFSDGYRSLDRPGRHEILRSLATDYDVPRARVRDLMRQYVSVSATGDEHPAAEKEDGGAASALYRMERGLRDALRPKYAGFLEAMNAQPGGLKFLAVIRADLLALLGEENAPVLRALDGYLKEKLVTWLSPAALALHQITWDDPATLLEKIVAYEAVHPIRNLIDLKRRLGVGRRCFGYFHPAIPGEPLIFIEVALLKDMATSIQEVLLDVPPIAESEAKCALFYSISSTQPGLSGINLGKFLLKRVIDMLRRDMPSVQIFATLSPIPGFMQWLLAKLASQIKLAERELQDGNSLEIASSAFRESILLPEEEKLLQNAVEQVDSKQGIELLQDILTSSQWVKSDKLSAALKSPLMRLCARYLAREKKRGKALDAVANFHLQNGAMIERINWMADQSEKGIEQSGGIMVNYLYRLENIEEYALSYSGTGHIHASPSLSKYVEPDT</sequence>
<dbReference type="Proteomes" id="UP001231189">
    <property type="component" value="Unassembled WGS sequence"/>
</dbReference>
<evidence type="ECO:0000313" key="5">
    <source>
        <dbReference type="Proteomes" id="UP001231189"/>
    </source>
</evidence>
<name>A0AAD8W0P9_LOLMU</name>
<dbReference type="Pfam" id="PF05292">
    <property type="entry name" value="MCD"/>
    <property type="match status" value="1"/>
</dbReference>
<feature type="domain" description="Malonyl-CoA decarboxylase N-terminal" evidence="3">
    <location>
        <begin position="130"/>
        <end position="193"/>
    </location>
</feature>
<dbReference type="InterPro" id="IPR007956">
    <property type="entry name" value="Malonyl_CoA_deC_C"/>
</dbReference>
<protein>
    <recommendedName>
        <fullName evidence="6">Malonyl-CoA decarboxylase</fullName>
    </recommendedName>
</protein>
<dbReference type="InterPro" id="IPR042303">
    <property type="entry name" value="Malonyl_CoA_deC_C_sf"/>
</dbReference>
<gene>
    <name evidence="4" type="ORF">QYE76_004947</name>
</gene>
<evidence type="ECO:0000259" key="3">
    <source>
        <dbReference type="Pfam" id="PF17408"/>
    </source>
</evidence>
<dbReference type="InterPro" id="IPR038917">
    <property type="entry name" value="Malonyl_CoA_deC"/>
</dbReference>
<keyword evidence="5" id="KW-1185">Reference proteome</keyword>
<dbReference type="Pfam" id="PF17408">
    <property type="entry name" value="MCD_N"/>
    <property type="match status" value="1"/>
</dbReference>
<accession>A0AAD8W0P9</accession>
<dbReference type="FunFam" id="1.20.140.90:FF:000002">
    <property type="entry name" value="Malonyl-CoA decarboxylase family protein"/>
    <property type="match status" value="1"/>
</dbReference>
<feature type="compositionally biased region" description="Pro residues" evidence="1">
    <location>
        <begin position="21"/>
        <end position="36"/>
    </location>
</feature>
<dbReference type="GO" id="GO:0006633">
    <property type="term" value="P:fatty acid biosynthetic process"/>
    <property type="evidence" value="ECO:0007669"/>
    <property type="project" value="InterPro"/>
</dbReference>
<dbReference type="GO" id="GO:0050080">
    <property type="term" value="F:malonyl-CoA decarboxylase activity"/>
    <property type="evidence" value="ECO:0007669"/>
    <property type="project" value="InterPro"/>
</dbReference>
<evidence type="ECO:0000259" key="2">
    <source>
        <dbReference type="Pfam" id="PF05292"/>
    </source>
</evidence>
<dbReference type="AlphaFoldDB" id="A0AAD8W0P9"/>
<evidence type="ECO:0000256" key="1">
    <source>
        <dbReference type="SAM" id="MobiDB-lite"/>
    </source>
</evidence>
<dbReference type="GO" id="GO:0006085">
    <property type="term" value="P:acetyl-CoA biosynthetic process"/>
    <property type="evidence" value="ECO:0007669"/>
    <property type="project" value="TreeGrafter"/>
</dbReference>
<reference evidence="4" key="1">
    <citation type="submission" date="2023-07" db="EMBL/GenBank/DDBJ databases">
        <title>A chromosome-level genome assembly of Lolium multiflorum.</title>
        <authorList>
            <person name="Chen Y."/>
            <person name="Copetti D."/>
            <person name="Kolliker R."/>
            <person name="Studer B."/>
        </authorList>
    </citation>
    <scope>NUCLEOTIDE SEQUENCE</scope>
    <source>
        <strain evidence="4">02402/16</strain>
        <tissue evidence="4">Leaf</tissue>
    </source>
</reference>
<dbReference type="Gene3D" id="3.40.630.150">
    <property type="entry name" value="Malonyl-CoA decarboxylase, catalytic domain"/>
    <property type="match status" value="1"/>
</dbReference>
<organism evidence="4 5">
    <name type="scientific">Lolium multiflorum</name>
    <name type="common">Italian ryegrass</name>
    <name type="synonym">Lolium perenne subsp. multiflorum</name>
    <dbReference type="NCBI Taxonomy" id="4521"/>
    <lineage>
        <taxon>Eukaryota</taxon>
        <taxon>Viridiplantae</taxon>
        <taxon>Streptophyta</taxon>
        <taxon>Embryophyta</taxon>
        <taxon>Tracheophyta</taxon>
        <taxon>Spermatophyta</taxon>
        <taxon>Magnoliopsida</taxon>
        <taxon>Liliopsida</taxon>
        <taxon>Poales</taxon>
        <taxon>Poaceae</taxon>
        <taxon>BOP clade</taxon>
        <taxon>Pooideae</taxon>
        <taxon>Poodae</taxon>
        <taxon>Poeae</taxon>
        <taxon>Poeae Chloroplast Group 2 (Poeae type)</taxon>
        <taxon>Loliodinae</taxon>
        <taxon>Loliinae</taxon>
        <taxon>Lolium</taxon>
    </lineage>
</organism>
<proteinExistence type="predicted"/>
<dbReference type="Gene3D" id="1.20.140.90">
    <property type="entry name" value="Malonyl-CoA decarboxylase, oligemerization domain"/>
    <property type="match status" value="1"/>
</dbReference>
<dbReference type="GO" id="GO:0005759">
    <property type="term" value="C:mitochondrial matrix"/>
    <property type="evidence" value="ECO:0007669"/>
    <property type="project" value="TreeGrafter"/>
</dbReference>
<dbReference type="GO" id="GO:2001294">
    <property type="term" value="P:malonyl-CoA catabolic process"/>
    <property type="evidence" value="ECO:0007669"/>
    <property type="project" value="TreeGrafter"/>
</dbReference>
<dbReference type="GO" id="GO:0005782">
    <property type="term" value="C:peroxisomal matrix"/>
    <property type="evidence" value="ECO:0007669"/>
    <property type="project" value="TreeGrafter"/>
</dbReference>
<dbReference type="FunFam" id="3.40.630.150:FF:000002">
    <property type="entry name" value="malonyl-CoA decarboxylase, mitochondrial"/>
    <property type="match status" value="1"/>
</dbReference>
<comment type="caution">
    <text evidence="4">The sequence shown here is derived from an EMBL/GenBank/DDBJ whole genome shotgun (WGS) entry which is preliminary data.</text>
</comment>
<dbReference type="InterPro" id="IPR035372">
    <property type="entry name" value="MCD_N"/>
</dbReference>
<feature type="domain" description="Malonyl-CoA decarboxylase C-terminal" evidence="2">
    <location>
        <begin position="198"/>
        <end position="477"/>
    </location>
</feature>
<feature type="region of interest" description="Disordered" evidence="1">
    <location>
        <begin position="1"/>
        <end position="44"/>
    </location>
</feature>
<dbReference type="PANTHER" id="PTHR28641:SF1">
    <property type="entry name" value="MALONYL-COA DECARBOXYLASE, MITOCHONDRIAL"/>
    <property type="match status" value="1"/>
</dbReference>